<evidence type="ECO:0000259" key="2">
    <source>
        <dbReference type="Pfam" id="PF13439"/>
    </source>
</evidence>
<reference evidence="3 4" key="1">
    <citation type="submission" date="2018-05" db="EMBL/GenBank/DDBJ databases">
        <title>Genomic Encyclopedia of Type Strains, Phase IV (KMG-IV): sequencing the most valuable type-strain genomes for metagenomic binning, comparative biology and taxonomic classification.</title>
        <authorList>
            <person name="Goeker M."/>
        </authorList>
    </citation>
    <scope>NUCLEOTIDE SEQUENCE [LARGE SCALE GENOMIC DNA]</scope>
    <source>
        <strain evidence="3 4">DSM 566</strain>
    </source>
</reference>
<gene>
    <name evidence="3" type="ORF">C7444_105244</name>
</gene>
<proteinExistence type="predicted"/>
<dbReference type="EMBL" id="QJJS01000005">
    <property type="protein sequence ID" value="PXW97144.1"/>
    <property type="molecule type" value="Genomic_DNA"/>
</dbReference>
<dbReference type="Gene3D" id="3.40.50.2000">
    <property type="entry name" value="Glycogen Phosphorylase B"/>
    <property type="match status" value="2"/>
</dbReference>
<dbReference type="GO" id="GO:0016757">
    <property type="term" value="F:glycosyltransferase activity"/>
    <property type="evidence" value="ECO:0007669"/>
    <property type="project" value="InterPro"/>
</dbReference>
<dbReference type="InterPro" id="IPR050194">
    <property type="entry name" value="Glycosyltransferase_grp1"/>
</dbReference>
<dbReference type="RefSeq" id="WP_245909449.1">
    <property type="nucleotide sequence ID" value="NZ_QJJS01000005.1"/>
</dbReference>
<dbReference type="Proteomes" id="UP000247811">
    <property type="component" value="Unassembled WGS sequence"/>
</dbReference>
<accession>A0A318H1Z1</accession>
<dbReference type="SUPFAM" id="SSF53756">
    <property type="entry name" value="UDP-Glycosyltransferase/glycogen phosphorylase"/>
    <property type="match status" value="1"/>
</dbReference>
<dbReference type="PANTHER" id="PTHR45947">
    <property type="entry name" value="SULFOQUINOVOSYL TRANSFERASE SQD2"/>
    <property type="match status" value="1"/>
</dbReference>
<name>A0A318H1Z1_9BURK</name>
<organism evidence="3 4">
    <name type="scientific">Sphaerotilus hippei</name>
    <dbReference type="NCBI Taxonomy" id="744406"/>
    <lineage>
        <taxon>Bacteria</taxon>
        <taxon>Pseudomonadati</taxon>
        <taxon>Pseudomonadota</taxon>
        <taxon>Betaproteobacteria</taxon>
        <taxon>Burkholderiales</taxon>
        <taxon>Sphaerotilaceae</taxon>
        <taxon>Sphaerotilus</taxon>
    </lineage>
</organism>
<evidence type="ECO:0008006" key="5">
    <source>
        <dbReference type="Google" id="ProtNLM"/>
    </source>
</evidence>
<evidence type="ECO:0000313" key="4">
    <source>
        <dbReference type="Proteomes" id="UP000247811"/>
    </source>
</evidence>
<dbReference type="Pfam" id="PF00534">
    <property type="entry name" value="Glycos_transf_1"/>
    <property type="match status" value="1"/>
</dbReference>
<protein>
    <recommendedName>
        <fullName evidence="5">Glycosyltransferase involved in cell wall biosynthesis</fullName>
    </recommendedName>
</protein>
<dbReference type="InterPro" id="IPR001296">
    <property type="entry name" value="Glyco_trans_1"/>
</dbReference>
<dbReference type="Pfam" id="PF13439">
    <property type="entry name" value="Glyco_transf_4"/>
    <property type="match status" value="1"/>
</dbReference>
<evidence type="ECO:0000259" key="1">
    <source>
        <dbReference type="Pfam" id="PF00534"/>
    </source>
</evidence>
<evidence type="ECO:0000313" key="3">
    <source>
        <dbReference type="EMBL" id="PXW97144.1"/>
    </source>
</evidence>
<feature type="domain" description="Glycosyltransferase subfamily 4-like N-terminal" evidence="2">
    <location>
        <begin position="20"/>
        <end position="197"/>
    </location>
</feature>
<keyword evidence="4" id="KW-1185">Reference proteome</keyword>
<dbReference type="InterPro" id="IPR028098">
    <property type="entry name" value="Glyco_trans_4-like_N"/>
</dbReference>
<sequence length="398" mass="44884">MNTKQLRVALVHEWFVTYAGSERVVEQILKIFPQADLFSVVDFMSDEDRKFLGGRKARTSFIQHLPKARTSFRNYLPLMPLAVEQFDLSGYDLIISSSHAVAKGVITGPGQVHVSYVHSPMRYAWDLQHQYLNESKLTRGLKAWIARASLHYLRLWDHRTAHGVDSFMANSAYIARRIEKVYGRRSAVVYPPVDVERFALRQDKSDFYVTASRMVPYKRMPLIAEAFARMPDRKLVILGDGPDMGRIREIADQTSNVQVLGHRPSAVLVEMMSTARAFVFAAEEDFGITPVESQACGTPVIAFGRGGACETVNTGRGPDRTGLLFAEQSVESICEAVERFEQSEPIDPMACRRNAERFSEAAFKEHFLGAVADALADTHYATTFNDPKQWILRTETPQ</sequence>
<dbReference type="CDD" id="cd03804">
    <property type="entry name" value="GT4_WbaZ-like"/>
    <property type="match status" value="1"/>
</dbReference>
<feature type="domain" description="Glycosyl transferase family 1" evidence="1">
    <location>
        <begin position="201"/>
        <end position="356"/>
    </location>
</feature>
<dbReference type="AlphaFoldDB" id="A0A318H1Z1"/>
<dbReference type="PANTHER" id="PTHR45947:SF3">
    <property type="entry name" value="SULFOQUINOVOSYL TRANSFERASE SQD2"/>
    <property type="match status" value="1"/>
</dbReference>
<comment type="caution">
    <text evidence="3">The sequence shown here is derived from an EMBL/GenBank/DDBJ whole genome shotgun (WGS) entry which is preliminary data.</text>
</comment>